<dbReference type="EMBL" id="JAACJL010000046">
    <property type="protein sequence ID" value="KAF4613191.1"/>
    <property type="molecule type" value="Genomic_DNA"/>
</dbReference>
<accession>A0A8H4QLW2</accession>
<dbReference type="Proteomes" id="UP000521872">
    <property type="component" value="Unassembled WGS sequence"/>
</dbReference>
<keyword evidence="2" id="KW-1185">Reference proteome</keyword>
<protein>
    <submittedName>
        <fullName evidence="1">Uncharacterized protein</fullName>
    </submittedName>
</protein>
<evidence type="ECO:0000313" key="1">
    <source>
        <dbReference type="EMBL" id="KAF4613191.1"/>
    </source>
</evidence>
<reference evidence="1 2" key="1">
    <citation type="submission" date="2019-12" db="EMBL/GenBank/DDBJ databases">
        <authorList>
            <person name="Floudas D."/>
            <person name="Bentzer J."/>
            <person name="Ahren D."/>
            <person name="Johansson T."/>
            <person name="Persson P."/>
            <person name="Tunlid A."/>
        </authorList>
    </citation>
    <scope>NUCLEOTIDE SEQUENCE [LARGE SCALE GENOMIC DNA]</scope>
    <source>
        <strain evidence="1 2">CBS 102.39</strain>
    </source>
</reference>
<comment type="caution">
    <text evidence="1">The sequence shown here is derived from an EMBL/GenBank/DDBJ whole genome shotgun (WGS) entry which is preliminary data.</text>
</comment>
<organism evidence="1 2">
    <name type="scientific">Agrocybe pediades</name>
    <dbReference type="NCBI Taxonomy" id="84607"/>
    <lineage>
        <taxon>Eukaryota</taxon>
        <taxon>Fungi</taxon>
        <taxon>Dikarya</taxon>
        <taxon>Basidiomycota</taxon>
        <taxon>Agaricomycotina</taxon>
        <taxon>Agaricomycetes</taxon>
        <taxon>Agaricomycetidae</taxon>
        <taxon>Agaricales</taxon>
        <taxon>Agaricineae</taxon>
        <taxon>Strophariaceae</taxon>
        <taxon>Agrocybe</taxon>
    </lineage>
</organism>
<proteinExistence type="predicted"/>
<dbReference type="AlphaFoldDB" id="A0A8H4QLW2"/>
<gene>
    <name evidence="1" type="ORF">D9613_010884</name>
</gene>
<name>A0A8H4QLW2_9AGAR</name>
<sequence>MLENISPSRECCLYIGGPPIEHYLQWEPAPSSDEYEQYETSVIKHIIPYFAAHPPSRALLRLHFYRHCISLEQGRVAHISNWRWCIPFYVPLLSPSLLVLKALASSASLSLVHELETWPQFQDAPLAVTSLLALFPSLKTLRILTDSVLELLLQRDPISTGTDTIFPLLSTLKVQWPSRERVDDGELAHQRFLKHRRATGKPISVFEPIPWTTYPLPDMDYLEEHTGLLVRWPTAGGMKEYRCGDGRPEELRFRTFGLKYSQENGGS</sequence>
<evidence type="ECO:0000313" key="2">
    <source>
        <dbReference type="Proteomes" id="UP000521872"/>
    </source>
</evidence>